<feature type="compositionally biased region" description="Low complexity" evidence="1">
    <location>
        <begin position="87"/>
        <end position="105"/>
    </location>
</feature>
<dbReference type="InterPro" id="IPR051675">
    <property type="entry name" value="Endo/Exo/Phosphatase_dom_1"/>
</dbReference>
<dbReference type="InterPro" id="IPR004509">
    <property type="entry name" value="Competence_ComEA_HhH"/>
</dbReference>
<accession>A0A3A6PQX7</accession>
<dbReference type="SMART" id="SM00278">
    <property type="entry name" value="HhH1"/>
    <property type="match status" value="2"/>
</dbReference>
<keyword evidence="4" id="KW-1185">Reference proteome</keyword>
<proteinExistence type="predicted"/>
<dbReference type="PANTHER" id="PTHR21180:SF32">
    <property type="entry name" value="ENDONUCLEASE_EXONUCLEASE_PHOSPHATASE FAMILY DOMAIN-CONTAINING PROTEIN 1"/>
    <property type="match status" value="1"/>
</dbReference>
<evidence type="ECO:0000313" key="3">
    <source>
        <dbReference type="EMBL" id="RJX38243.1"/>
    </source>
</evidence>
<keyword evidence="3" id="KW-0238">DNA-binding</keyword>
<dbReference type="Gene3D" id="1.10.150.280">
    <property type="entry name" value="AF1531-like domain"/>
    <property type="match status" value="1"/>
</dbReference>
<dbReference type="EMBL" id="QXQB01000004">
    <property type="protein sequence ID" value="RJX38243.1"/>
    <property type="molecule type" value="Genomic_DNA"/>
</dbReference>
<dbReference type="Pfam" id="PF12836">
    <property type="entry name" value="HHH_3"/>
    <property type="match status" value="1"/>
</dbReference>
<dbReference type="InterPro" id="IPR003583">
    <property type="entry name" value="Hlx-hairpin-Hlx_DNA-bd_motif"/>
</dbReference>
<evidence type="ECO:0000259" key="2">
    <source>
        <dbReference type="SMART" id="SM00278"/>
    </source>
</evidence>
<dbReference type="GO" id="GO:0015627">
    <property type="term" value="C:type II protein secretion system complex"/>
    <property type="evidence" value="ECO:0007669"/>
    <property type="project" value="TreeGrafter"/>
</dbReference>
<protein>
    <submittedName>
        <fullName evidence="3">ComEA family DNA-binding protein</fullName>
    </submittedName>
</protein>
<dbReference type="Proteomes" id="UP000267798">
    <property type="component" value="Unassembled WGS sequence"/>
</dbReference>
<feature type="domain" description="Helix-hairpin-helix DNA-binding motif class 1" evidence="2">
    <location>
        <begin position="134"/>
        <end position="153"/>
    </location>
</feature>
<organism evidence="3 4">
    <name type="scientific">Paenibacillus pinisoli</name>
    <dbReference type="NCBI Taxonomy" id="1276110"/>
    <lineage>
        <taxon>Bacteria</taxon>
        <taxon>Bacillati</taxon>
        <taxon>Bacillota</taxon>
        <taxon>Bacilli</taxon>
        <taxon>Bacillales</taxon>
        <taxon>Paenibacillaceae</taxon>
        <taxon>Paenibacillus</taxon>
    </lineage>
</organism>
<feature type="domain" description="Helix-hairpin-helix DNA-binding motif class 1" evidence="2">
    <location>
        <begin position="164"/>
        <end position="183"/>
    </location>
</feature>
<comment type="caution">
    <text evidence="3">The sequence shown here is derived from an EMBL/GenBank/DDBJ whole genome shotgun (WGS) entry which is preliminary data.</text>
</comment>
<reference evidence="3 4" key="1">
    <citation type="submission" date="2018-09" db="EMBL/GenBank/DDBJ databases">
        <title>Paenibacillus aracenensis nov. sp. isolated from a cave in southern Spain.</title>
        <authorList>
            <person name="Jurado V."/>
            <person name="Gutierrez-Patricio S."/>
            <person name="Gonzalez-Pimentel J.L."/>
            <person name="Miller A.Z."/>
            <person name="Laiz L."/>
            <person name="Saiz-Jimenez C."/>
        </authorList>
    </citation>
    <scope>NUCLEOTIDE SEQUENCE [LARGE SCALE GENOMIC DNA]</scope>
    <source>
        <strain evidence="3 4">JCM 19203</strain>
    </source>
</reference>
<name>A0A3A6PQX7_9BACL</name>
<dbReference type="NCBIfam" id="TIGR00426">
    <property type="entry name" value="competence protein ComEA helix-hairpin-helix repeat region"/>
    <property type="match status" value="1"/>
</dbReference>
<dbReference type="SUPFAM" id="SSF47781">
    <property type="entry name" value="RuvA domain 2-like"/>
    <property type="match status" value="1"/>
</dbReference>
<dbReference type="OrthoDB" id="9790239at2"/>
<dbReference type="GO" id="GO:0015628">
    <property type="term" value="P:protein secretion by the type II secretion system"/>
    <property type="evidence" value="ECO:0007669"/>
    <property type="project" value="TreeGrafter"/>
</dbReference>
<evidence type="ECO:0000313" key="4">
    <source>
        <dbReference type="Proteomes" id="UP000267798"/>
    </source>
</evidence>
<dbReference type="AlphaFoldDB" id="A0A3A6PQX7"/>
<dbReference type="GO" id="GO:0006281">
    <property type="term" value="P:DNA repair"/>
    <property type="evidence" value="ECO:0007669"/>
    <property type="project" value="InterPro"/>
</dbReference>
<dbReference type="PANTHER" id="PTHR21180">
    <property type="entry name" value="ENDONUCLEASE/EXONUCLEASE/PHOSPHATASE FAMILY DOMAIN-CONTAINING PROTEIN 1"/>
    <property type="match status" value="1"/>
</dbReference>
<evidence type="ECO:0000256" key="1">
    <source>
        <dbReference type="SAM" id="MobiDB-lite"/>
    </source>
</evidence>
<dbReference type="GO" id="GO:0003677">
    <property type="term" value="F:DNA binding"/>
    <property type="evidence" value="ECO:0007669"/>
    <property type="project" value="UniProtKB-KW"/>
</dbReference>
<sequence length="188" mass="19576">MDMSLLMSDRKTGRRNKLLAALCGAGAMLLVATGLISGAPEKKEEWIPLNDAVQASLDAMNGSAAPAPSADPQIHMEAQHEDLTGKAAVSAEAAPEPPASGSQAGEASPLPAATPVFTSRDEMGRLDLNRATADELTELKGIGPSKAQAIADDRQRNGNFRSVDDLIRVKGIGEKLLAGIKESVVARP</sequence>
<gene>
    <name evidence="3" type="ORF">D3P09_19470</name>
</gene>
<feature type="region of interest" description="Disordered" evidence="1">
    <location>
        <begin position="82"/>
        <end position="121"/>
    </location>
</feature>
<dbReference type="InterPro" id="IPR010994">
    <property type="entry name" value="RuvA_2-like"/>
</dbReference>